<comment type="similarity">
    <text evidence="1 2">Belongs to the complex I subunit 6 family.</text>
</comment>
<keyword evidence="2" id="KW-0812">Transmembrane</keyword>
<feature type="transmembrane region" description="Helical" evidence="2">
    <location>
        <begin position="6"/>
        <end position="24"/>
    </location>
</feature>
<dbReference type="AlphaFoldDB" id="A0A542X8L8"/>
<dbReference type="GO" id="GO:0005886">
    <property type="term" value="C:plasma membrane"/>
    <property type="evidence" value="ECO:0007669"/>
    <property type="project" value="UniProtKB-SubCell"/>
</dbReference>
<protein>
    <recommendedName>
        <fullName evidence="2">NADH-quinone oxidoreductase subunit J</fullName>
        <ecNumber evidence="2">7.1.1.-</ecNumber>
    </recommendedName>
</protein>
<keyword evidence="2" id="KW-0520">NAD</keyword>
<reference evidence="3 4" key="1">
    <citation type="submission" date="2019-06" db="EMBL/GenBank/DDBJ databases">
        <title>Sequencing the genomes of 1000 actinobacteria strains.</title>
        <authorList>
            <person name="Klenk H.-P."/>
        </authorList>
    </citation>
    <scope>NUCLEOTIDE SEQUENCE [LARGE SCALE GENOMIC DNA]</scope>
    <source>
        <strain evidence="3 4">DSM 24617</strain>
    </source>
</reference>
<comment type="caution">
    <text evidence="3">The sequence shown here is derived from an EMBL/GenBank/DDBJ whole genome shotgun (WGS) entry which is preliminary data.</text>
</comment>
<sequence length="176" mass="18173">MTTHDVFFVLAGLVTAGAAVRAVTTKQLLHAALWLVVSLGALSGCYLVLGAELVALVQLIVYVGAIVVLVIFALMLTRAPTGPTTAHDTSPLTRLAGLVVAAGTGGLVAAVLISAYAGRADVRSPGTEALATRLFGTWVWPFELLSLLLLVGLVAALAMSRLQVATTPEELAGEER</sequence>
<dbReference type="OrthoDB" id="5244096at2"/>
<feature type="transmembrane region" description="Helical" evidence="2">
    <location>
        <begin position="31"/>
        <end position="49"/>
    </location>
</feature>
<dbReference type="InterPro" id="IPR001457">
    <property type="entry name" value="NADH_UbQ/plastoQ_OxRdtase_su6"/>
</dbReference>
<name>A0A542X8L8_9MICO</name>
<dbReference type="GO" id="GO:0008137">
    <property type="term" value="F:NADH dehydrogenase (ubiquinone) activity"/>
    <property type="evidence" value="ECO:0007669"/>
    <property type="project" value="UniProtKB-UniRule"/>
</dbReference>
<evidence type="ECO:0000313" key="3">
    <source>
        <dbReference type="EMBL" id="TQL32150.1"/>
    </source>
</evidence>
<dbReference type="EMBL" id="VFOK01000001">
    <property type="protein sequence ID" value="TQL32150.1"/>
    <property type="molecule type" value="Genomic_DNA"/>
</dbReference>
<dbReference type="Pfam" id="PF00499">
    <property type="entry name" value="Oxidored_q3"/>
    <property type="match status" value="1"/>
</dbReference>
<evidence type="ECO:0000256" key="2">
    <source>
        <dbReference type="RuleBase" id="RU004429"/>
    </source>
</evidence>
<dbReference type="GO" id="GO:0048038">
    <property type="term" value="F:quinone binding"/>
    <property type="evidence" value="ECO:0007669"/>
    <property type="project" value="UniProtKB-UniRule"/>
</dbReference>
<feature type="transmembrane region" description="Helical" evidence="2">
    <location>
        <begin position="95"/>
        <end position="118"/>
    </location>
</feature>
<dbReference type="PANTHER" id="PTHR33269">
    <property type="entry name" value="NADH-UBIQUINONE OXIDOREDUCTASE CHAIN 6"/>
    <property type="match status" value="1"/>
</dbReference>
<dbReference type="InterPro" id="IPR042106">
    <property type="entry name" value="Nuo/plastoQ_OxRdtase_6_NuoJ"/>
</dbReference>
<dbReference type="Proteomes" id="UP000318336">
    <property type="component" value="Unassembled WGS sequence"/>
</dbReference>
<organism evidence="3 4">
    <name type="scientific">Barrientosiimonas humi</name>
    <dbReference type="NCBI Taxonomy" id="999931"/>
    <lineage>
        <taxon>Bacteria</taxon>
        <taxon>Bacillati</taxon>
        <taxon>Actinomycetota</taxon>
        <taxon>Actinomycetes</taxon>
        <taxon>Micrococcales</taxon>
        <taxon>Dermacoccaceae</taxon>
        <taxon>Barrientosiimonas</taxon>
    </lineage>
</organism>
<dbReference type="RefSeq" id="WP_142004287.1">
    <property type="nucleotide sequence ID" value="NZ_CAJTBP010000001.1"/>
</dbReference>
<accession>A0A542X8L8</accession>
<dbReference type="Gene3D" id="1.20.120.1200">
    <property type="entry name" value="NADH-ubiquinone/plastoquinone oxidoreductase chain 6, subunit NuoJ"/>
    <property type="match status" value="1"/>
</dbReference>
<gene>
    <name evidence="3" type="ORF">FB554_0265</name>
</gene>
<keyword evidence="2" id="KW-0874">Quinone</keyword>
<keyword evidence="2" id="KW-0472">Membrane</keyword>
<evidence type="ECO:0000256" key="1">
    <source>
        <dbReference type="ARBA" id="ARBA00005698"/>
    </source>
</evidence>
<dbReference type="PANTHER" id="PTHR33269:SF17">
    <property type="entry name" value="NADH-UBIQUINONE OXIDOREDUCTASE CHAIN 6"/>
    <property type="match status" value="1"/>
</dbReference>
<proteinExistence type="inferred from homology"/>
<comment type="subcellular location">
    <subcellularLocation>
        <location evidence="2">Cell membrane</location>
        <topology evidence="2">Multi-pass membrane protein</topology>
    </subcellularLocation>
</comment>
<keyword evidence="4" id="KW-1185">Reference proteome</keyword>
<keyword evidence="2" id="KW-1133">Transmembrane helix</keyword>
<comment type="function">
    <text evidence="2">NDH-1 shuttles electrons from NADH, via FMN and iron-sulfur (Fe-S) centers, to quinones in the respiratory chain. Couples the redox reaction to proton translocation (for every two electrons transferred, four hydrogen ions are translocated across the cytoplasmic membrane), and thus conserves the redox energy in a proton gradient.</text>
</comment>
<keyword evidence="2" id="KW-1003">Cell membrane</keyword>
<dbReference type="EC" id="7.1.1.-" evidence="2"/>
<feature type="transmembrane region" description="Helical" evidence="2">
    <location>
        <begin position="55"/>
        <end position="74"/>
    </location>
</feature>
<evidence type="ECO:0000313" key="4">
    <source>
        <dbReference type="Proteomes" id="UP000318336"/>
    </source>
</evidence>
<comment type="catalytic activity">
    <reaction evidence="2">
        <text>a quinone + NADH + 5 H(+)(in) = a quinol + NAD(+) + 4 H(+)(out)</text>
        <dbReference type="Rhea" id="RHEA:57888"/>
        <dbReference type="ChEBI" id="CHEBI:15378"/>
        <dbReference type="ChEBI" id="CHEBI:24646"/>
        <dbReference type="ChEBI" id="CHEBI:57540"/>
        <dbReference type="ChEBI" id="CHEBI:57945"/>
        <dbReference type="ChEBI" id="CHEBI:132124"/>
    </reaction>
</comment>
<feature type="transmembrane region" description="Helical" evidence="2">
    <location>
        <begin position="138"/>
        <end position="158"/>
    </location>
</feature>